<feature type="transmembrane region" description="Helical" evidence="2">
    <location>
        <begin position="21"/>
        <end position="46"/>
    </location>
</feature>
<dbReference type="Gene3D" id="1.20.58.70">
    <property type="match status" value="1"/>
</dbReference>
<dbReference type="EMBL" id="JAXQNO010000021">
    <property type="protein sequence ID" value="KAK4769515.1"/>
    <property type="molecule type" value="Genomic_DNA"/>
</dbReference>
<keyword evidence="1" id="KW-0653">Protein transport</keyword>
<protein>
    <submittedName>
        <fullName evidence="3">Uncharacterized protein</fullName>
    </submittedName>
</protein>
<organism evidence="3 4">
    <name type="scientific">Trapa natans</name>
    <name type="common">Water chestnut</name>
    <dbReference type="NCBI Taxonomy" id="22666"/>
    <lineage>
        <taxon>Eukaryota</taxon>
        <taxon>Viridiplantae</taxon>
        <taxon>Streptophyta</taxon>
        <taxon>Embryophyta</taxon>
        <taxon>Tracheophyta</taxon>
        <taxon>Spermatophyta</taxon>
        <taxon>Magnoliopsida</taxon>
        <taxon>eudicotyledons</taxon>
        <taxon>Gunneridae</taxon>
        <taxon>Pentapetalae</taxon>
        <taxon>rosids</taxon>
        <taxon>malvids</taxon>
        <taxon>Myrtales</taxon>
        <taxon>Lythraceae</taxon>
        <taxon>Trapa</taxon>
    </lineage>
</organism>
<dbReference type="SUPFAM" id="SSF47661">
    <property type="entry name" value="t-snare proteins"/>
    <property type="match status" value="1"/>
</dbReference>
<evidence type="ECO:0000313" key="4">
    <source>
        <dbReference type="Proteomes" id="UP001346149"/>
    </source>
</evidence>
<keyword evidence="1" id="KW-0813">Transport</keyword>
<evidence type="ECO:0000313" key="3">
    <source>
        <dbReference type="EMBL" id="KAK4769515.1"/>
    </source>
</evidence>
<dbReference type="AlphaFoldDB" id="A0AAN7KMT1"/>
<keyword evidence="4" id="KW-1185">Reference proteome</keyword>
<dbReference type="InterPro" id="IPR010989">
    <property type="entry name" value="SNARE"/>
</dbReference>
<dbReference type="GO" id="GO:0016020">
    <property type="term" value="C:membrane"/>
    <property type="evidence" value="ECO:0007669"/>
    <property type="project" value="InterPro"/>
</dbReference>
<comment type="caution">
    <text evidence="3">The sequence shown here is derived from an EMBL/GenBank/DDBJ whole genome shotgun (WGS) entry which is preliminary data.</text>
</comment>
<dbReference type="Proteomes" id="UP001346149">
    <property type="component" value="Unassembled WGS sequence"/>
</dbReference>
<keyword evidence="2" id="KW-0472">Membrane</keyword>
<name>A0AAN7KMT1_TRANT</name>
<proteinExistence type="predicted"/>
<dbReference type="GO" id="GO:0015031">
    <property type="term" value="P:protein transport"/>
    <property type="evidence" value="ECO:0007669"/>
    <property type="project" value="UniProtKB-KW"/>
</dbReference>
<gene>
    <name evidence="3" type="ORF">SAY86_027665</name>
</gene>
<evidence type="ECO:0000256" key="2">
    <source>
        <dbReference type="SAM" id="Phobius"/>
    </source>
</evidence>
<dbReference type="GO" id="GO:0016192">
    <property type="term" value="P:vesicle-mediated transport"/>
    <property type="evidence" value="ECO:0007669"/>
    <property type="project" value="InterPro"/>
</dbReference>
<sequence>MIQMLGKIYKCERILLLWPKILLPICLIPLSAYFFAILFCASYRHWIDNHTSLVSSECFSLQRSLATDLQSLSMDICKKQFTYLERIRQQKEGSGNGSQMEDDFGGMGFSEHQMAKLKINKALTEEREREIQQVAQPANDLAQIMKDLMTLVIEQMAINILQQDRHQVLHHALDHKMRNTCTYDDALLDYHMFGRGQFCTLGEEYQENPIIWF</sequence>
<keyword evidence="2" id="KW-0812">Transmembrane</keyword>
<reference evidence="3 4" key="1">
    <citation type="journal article" date="2023" name="Hortic Res">
        <title>Pangenome of water caltrop reveals structural variations and asymmetric subgenome divergence after allopolyploidization.</title>
        <authorList>
            <person name="Zhang X."/>
            <person name="Chen Y."/>
            <person name="Wang L."/>
            <person name="Yuan Y."/>
            <person name="Fang M."/>
            <person name="Shi L."/>
            <person name="Lu R."/>
            <person name="Comes H.P."/>
            <person name="Ma Y."/>
            <person name="Chen Y."/>
            <person name="Huang G."/>
            <person name="Zhou Y."/>
            <person name="Zheng Z."/>
            <person name="Qiu Y."/>
        </authorList>
    </citation>
    <scope>NUCLEOTIDE SEQUENCE [LARGE SCALE GENOMIC DNA]</scope>
    <source>
        <strain evidence="3">F231</strain>
    </source>
</reference>
<keyword evidence="2" id="KW-1133">Transmembrane helix</keyword>
<evidence type="ECO:0000256" key="1">
    <source>
        <dbReference type="ARBA" id="ARBA00022927"/>
    </source>
</evidence>
<accession>A0AAN7KMT1</accession>